<dbReference type="InterPro" id="IPR036291">
    <property type="entry name" value="NAD(P)-bd_dom_sf"/>
</dbReference>
<gene>
    <name evidence="2" type="ORF">GCM10025864_03070</name>
</gene>
<dbReference type="Pfam" id="PF13561">
    <property type="entry name" value="adh_short_C2"/>
    <property type="match status" value="1"/>
</dbReference>
<dbReference type="PRINTS" id="PR00081">
    <property type="entry name" value="GDHRDH"/>
</dbReference>
<sequence length="246" mass="25679">MSGRNGQVVLVTGAAGGIGQDVVRTLRDEGAVVMEADLGVGEGPDSMHLDVTDEGSCRDVVRRTVERHGRIDALVHAAGVLGATPDPFETTTAEFERVLGINTVGTFTMAREVGAAMRAAGHGGTMLFFSSVAAKEARTDYMPYNVSKIGVLHVMFSFAGILGPDGISVNAVCPGPVNTAMWAQKAADAGEADAARRARAAQLPMRRFAEPREVTEAVLFLTDPAHRYITGVSLDVAGGAHLGMGS</sequence>
<dbReference type="PROSITE" id="PS00061">
    <property type="entry name" value="ADH_SHORT"/>
    <property type="match status" value="1"/>
</dbReference>
<name>A0ABQ6HXG3_9MICO</name>
<dbReference type="CDD" id="cd05233">
    <property type="entry name" value="SDR_c"/>
    <property type="match status" value="1"/>
</dbReference>
<dbReference type="PANTHER" id="PTHR42760">
    <property type="entry name" value="SHORT-CHAIN DEHYDROGENASES/REDUCTASES FAMILY MEMBER"/>
    <property type="match status" value="1"/>
</dbReference>
<evidence type="ECO:0000313" key="2">
    <source>
        <dbReference type="EMBL" id="GMA22548.1"/>
    </source>
</evidence>
<evidence type="ECO:0000313" key="3">
    <source>
        <dbReference type="Proteomes" id="UP001157091"/>
    </source>
</evidence>
<keyword evidence="3" id="KW-1185">Reference proteome</keyword>
<dbReference type="InterPro" id="IPR002347">
    <property type="entry name" value="SDR_fam"/>
</dbReference>
<protein>
    <submittedName>
        <fullName evidence="2">2-hydroxycyclohexane-1-carbonyl-CoA dehydrogenase</fullName>
    </submittedName>
</protein>
<dbReference type="EMBL" id="BSUK01000001">
    <property type="protein sequence ID" value="GMA22548.1"/>
    <property type="molecule type" value="Genomic_DNA"/>
</dbReference>
<dbReference type="Proteomes" id="UP001157091">
    <property type="component" value="Unassembled WGS sequence"/>
</dbReference>
<proteinExistence type="inferred from homology"/>
<comment type="caution">
    <text evidence="2">The sequence shown here is derived from an EMBL/GenBank/DDBJ whole genome shotgun (WGS) entry which is preliminary data.</text>
</comment>
<organism evidence="2 3">
    <name type="scientific">Luteimicrobium album</name>
    <dbReference type="NCBI Taxonomy" id="1054550"/>
    <lineage>
        <taxon>Bacteria</taxon>
        <taxon>Bacillati</taxon>
        <taxon>Actinomycetota</taxon>
        <taxon>Actinomycetes</taxon>
        <taxon>Micrococcales</taxon>
        <taxon>Luteimicrobium</taxon>
    </lineage>
</organism>
<dbReference type="InterPro" id="IPR020904">
    <property type="entry name" value="Sc_DH/Rdtase_CS"/>
</dbReference>
<evidence type="ECO:0000256" key="1">
    <source>
        <dbReference type="ARBA" id="ARBA00006484"/>
    </source>
</evidence>
<dbReference type="Gene3D" id="3.40.50.720">
    <property type="entry name" value="NAD(P)-binding Rossmann-like Domain"/>
    <property type="match status" value="1"/>
</dbReference>
<comment type="similarity">
    <text evidence="1">Belongs to the short-chain dehydrogenases/reductases (SDR) family.</text>
</comment>
<dbReference type="RefSeq" id="WP_284291623.1">
    <property type="nucleotide sequence ID" value="NZ_BSUK01000001.1"/>
</dbReference>
<dbReference type="SUPFAM" id="SSF51735">
    <property type="entry name" value="NAD(P)-binding Rossmann-fold domains"/>
    <property type="match status" value="1"/>
</dbReference>
<accession>A0ABQ6HXG3</accession>
<reference evidence="3" key="1">
    <citation type="journal article" date="2019" name="Int. J. Syst. Evol. Microbiol.">
        <title>The Global Catalogue of Microorganisms (GCM) 10K type strain sequencing project: providing services to taxonomists for standard genome sequencing and annotation.</title>
        <authorList>
            <consortium name="The Broad Institute Genomics Platform"/>
            <consortium name="The Broad Institute Genome Sequencing Center for Infectious Disease"/>
            <person name="Wu L."/>
            <person name="Ma J."/>
        </authorList>
    </citation>
    <scope>NUCLEOTIDE SEQUENCE [LARGE SCALE GENOMIC DNA]</scope>
    <source>
        <strain evidence="3">NBRC 106348</strain>
    </source>
</reference>